<accession>A0ABV0RE10</accession>
<keyword evidence="8" id="KW-0675">Receptor</keyword>
<feature type="transmembrane region" description="Helical" evidence="11">
    <location>
        <begin position="167"/>
        <end position="187"/>
    </location>
</feature>
<dbReference type="Pfam" id="PF07686">
    <property type="entry name" value="V-set"/>
    <property type="match status" value="1"/>
</dbReference>
<dbReference type="InterPro" id="IPR036179">
    <property type="entry name" value="Ig-like_dom_sf"/>
</dbReference>
<evidence type="ECO:0000256" key="3">
    <source>
        <dbReference type="ARBA" id="ARBA00022692"/>
    </source>
</evidence>
<evidence type="ECO:0000256" key="6">
    <source>
        <dbReference type="ARBA" id="ARBA00023136"/>
    </source>
</evidence>
<dbReference type="InterPro" id="IPR003599">
    <property type="entry name" value="Ig_sub"/>
</dbReference>
<feature type="chain" id="PRO_5046592547" description="Ig-like domain-containing protein" evidence="12">
    <location>
        <begin position="25"/>
        <end position="219"/>
    </location>
</feature>
<dbReference type="InterPro" id="IPR013783">
    <property type="entry name" value="Ig-like_fold"/>
</dbReference>
<organism evidence="14 15">
    <name type="scientific">Xenoophorus captivus</name>
    <dbReference type="NCBI Taxonomy" id="1517983"/>
    <lineage>
        <taxon>Eukaryota</taxon>
        <taxon>Metazoa</taxon>
        <taxon>Chordata</taxon>
        <taxon>Craniata</taxon>
        <taxon>Vertebrata</taxon>
        <taxon>Euteleostomi</taxon>
        <taxon>Actinopterygii</taxon>
        <taxon>Neopterygii</taxon>
        <taxon>Teleostei</taxon>
        <taxon>Neoteleostei</taxon>
        <taxon>Acanthomorphata</taxon>
        <taxon>Ovalentaria</taxon>
        <taxon>Atherinomorphae</taxon>
        <taxon>Cyprinodontiformes</taxon>
        <taxon>Goodeidae</taxon>
        <taxon>Xenoophorus</taxon>
    </lineage>
</organism>
<keyword evidence="4 12" id="KW-0732">Signal</keyword>
<dbReference type="PROSITE" id="PS50835">
    <property type="entry name" value="IG_LIKE"/>
    <property type="match status" value="1"/>
</dbReference>
<evidence type="ECO:0000256" key="8">
    <source>
        <dbReference type="ARBA" id="ARBA00023170"/>
    </source>
</evidence>
<name>A0ABV0RE10_9TELE</name>
<feature type="signal peptide" evidence="12">
    <location>
        <begin position="1"/>
        <end position="24"/>
    </location>
</feature>
<evidence type="ECO:0000256" key="11">
    <source>
        <dbReference type="SAM" id="Phobius"/>
    </source>
</evidence>
<dbReference type="Gene3D" id="2.60.40.10">
    <property type="entry name" value="Immunoglobulins"/>
    <property type="match status" value="1"/>
</dbReference>
<keyword evidence="3 11" id="KW-0812">Transmembrane</keyword>
<dbReference type="EMBL" id="JAHRIN010042819">
    <property type="protein sequence ID" value="MEQ2206403.1"/>
    <property type="molecule type" value="Genomic_DNA"/>
</dbReference>
<evidence type="ECO:0000256" key="10">
    <source>
        <dbReference type="ARBA" id="ARBA00023319"/>
    </source>
</evidence>
<keyword evidence="15" id="KW-1185">Reference proteome</keyword>
<keyword evidence="7" id="KW-1015">Disulfide bond</keyword>
<dbReference type="SUPFAM" id="SSF48726">
    <property type="entry name" value="Immunoglobulin"/>
    <property type="match status" value="1"/>
</dbReference>
<keyword evidence="2" id="KW-1003">Cell membrane</keyword>
<evidence type="ECO:0000256" key="1">
    <source>
        <dbReference type="ARBA" id="ARBA00004251"/>
    </source>
</evidence>
<comment type="subcellular location">
    <subcellularLocation>
        <location evidence="1">Cell membrane</location>
        <topology evidence="1">Single-pass type I membrane protein</topology>
    </subcellularLocation>
</comment>
<keyword evidence="9" id="KW-0325">Glycoprotein</keyword>
<gene>
    <name evidence="14" type="ORF">XENOCAPTIV_028908</name>
</gene>
<evidence type="ECO:0000256" key="5">
    <source>
        <dbReference type="ARBA" id="ARBA00022989"/>
    </source>
</evidence>
<dbReference type="SMART" id="SM00409">
    <property type="entry name" value="IG"/>
    <property type="match status" value="1"/>
</dbReference>
<evidence type="ECO:0000259" key="13">
    <source>
        <dbReference type="PROSITE" id="PS50835"/>
    </source>
</evidence>
<dbReference type="SMART" id="SM00406">
    <property type="entry name" value="IGv"/>
    <property type="match status" value="1"/>
</dbReference>
<feature type="domain" description="Ig-like" evidence="13">
    <location>
        <begin position="37"/>
        <end position="141"/>
    </location>
</feature>
<keyword evidence="5 11" id="KW-1133">Transmembrane helix</keyword>
<evidence type="ECO:0000256" key="9">
    <source>
        <dbReference type="ARBA" id="ARBA00023180"/>
    </source>
</evidence>
<dbReference type="InterPro" id="IPR013106">
    <property type="entry name" value="Ig_V-set"/>
</dbReference>
<keyword evidence="6 11" id="KW-0472">Membrane</keyword>
<dbReference type="Proteomes" id="UP001434883">
    <property type="component" value="Unassembled WGS sequence"/>
</dbReference>
<dbReference type="InterPro" id="IPR051713">
    <property type="entry name" value="T-cell_Activation_Regulation"/>
</dbReference>
<protein>
    <recommendedName>
        <fullName evidence="13">Ig-like domain-containing protein</fullName>
    </recommendedName>
</protein>
<sequence length="219" mass="23974">MDLKSLLRWSLLLDLSAVFLSVFADGSFLNGQINITAEPGQNISLPCGAPDNKAIIVVEWSRTDLESEYVLRYRDEQFDPENQHLSFRNRVDLQDRQMKDGDVSLVLKNVTMDDRGTYECRVVQRGTNRRKRAALKTRPISSIVLDVVPSGHKDGSSEDGGNKVGPVGAAVGLSVGIIVAAAVGFVISKKRRRLRENEQAAAELELQSALQSPDPGAVS</sequence>
<evidence type="ECO:0000256" key="4">
    <source>
        <dbReference type="ARBA" id="ARBA00022729"/>
    </source>
</evidence>
<keyword evidence="10" id="KW-0393">Immunoglobulin domain</keyword>
<evidence type="ECO:0000256" key="2">
    <source>
        <dbReference type="ARBA" id="ARBA00022475"/>
    </source>
</evidence>
<evidence type="ECO:0000313" key="15">
    <source>
        <dbReference type="Proteomes" id="UP001434883"/>
    </source>
</evidence>
<reference evidence="14 15" key="1">
    <citation type="submission" date="2021-06" db="EMBL/GenBank/DDBJ databases">
        <authorList>
            <person name="Palmer J.M."/>
        </authorList>
    </citation>
    <scope>NUCLEOTIDE SEQUENCE [LARGE SCALE GENOMIC DNA]</scope>
    <source>
        <strain evidence="14 15">XC_2019</strain>
        <tissue evidence="14">Muscle</tissue>
    </source>
</reference>
<dbReference type="PANTHER" id="PTHR25466:SF9">
    <property type="entry name" value="FIBRONECTIN TYPE-III DOMAIN-CONTAINING PROTEIN"/>
    <property type="match status" value="1"/>
</dbReference>
<evidence type="ECO:0000256" key="12">
    <source>
        <dbReference type="SAM" id="SignalP"/>
    </source>
</evidence>
<comment type="caution">
    <text evidence="14">The sequence shown here is derived from an EMBL/GenBank/DDBJ whole genome shotgun (WGS) entry which is preliminary data.</text>
</comment>
<dbReference type="PANTHER" id="PTHR25466">
    <property type="entry name" value="T-LYMPHOCYTE ACTIVATION ANTIGEN"/>
    <property type="match status" value="1"/>
</dbReference>
<proteinExistence type="predicted"/>
<evidence type="ECO:0000256" key="7">
    <source>
        <dbReference type="ARBA" id="ARBA00023157"/>
    </source>
</evidence>
<dbReference type="InterPro" id="IPR007110">
    <property type="entry name" value="Ig-like_dom"/>
</dbReference>
<evidence type="ECO:0000313" key="14">
    <source>
        <dbReference type="EMBL" id="MEQ2206403.1"/>
    </source>
</evidence>